<dbReference type="EMBL" id="CCBN010000003">
    <property type="protein sequence ID" value="CDO52685.1"/>
    <property type="molecule type" value="Genomic_DNA"/>
</dbReference>
<dbReference type="GO" id="GO:0005938">
    <property type="term" value="C:cell cortex"/>
    <property type="evidence" value="ECO:0007669"/>
    <property type="project" value="UniProtKB-ARBA"/>
</dbReference>
<comment type="caution">
    <text evidence="7">The sequence shown here is derived from an EMBL/GenBank/DDBJ whole genome shotgun (WGS) entry which is preliminary data.</text>
</comment>
<evidence type="ECO:0000313" key="8">
    <source>
        <dbReference type="Proteomes" id="UP000242525"/>
    </source>
</evidence>
<evidence type="ECO:0000256" key="5">
    <source>
        <dbReference type="SAM" id="MobiDB-lite"/>
    </source>
</evidence>
<gene>
    <name evidence="7" type="ORF">BN980_GECA03s06060g</name>
</gene>
<dbReference type="GO" id="GO:0005525">
    <property type="term" value="F:GTP binding"/>
    <property type="evidence" value="ECO:0007669"/>
    <property type="project" value="UniProtKB-KW"/>
</dbReference>
<dbReference type="PROSITE" id="PS51719">
    <property type="entry name" value="G_SEPTIN"/>
    <property type="match status" value="1"/>
</dbReference>
<dbReference type="AlphaFoldDB" id="A0A0J9X5K2"/>
<dbReference type="GO" id="GO:0005935">
    <property type="term" value="C:cellular bud neck"/>
    <property type="evidence" value="ECO:0007669"/>
    <property type="project" value="UniProtKB-SubCell"/>
</dbReference>
<evidence type="ECO:0000256" key="2">
    <source>
        <dbReference type="ARBA" id="ARBA00022741"/>
    </source>
</evidence>
<sequence>MASSTYEMRRKKNVKKGVQFTMMVCGTSGTGRTTFVNTLCGQNVLAHESSPAGQAIVHSRRSSNASSTVESLAGFEKPVFDPAKSHVEPGINIIPVNVEIDEDDGTRISLTVVDTPGFGDNIDNEKCFKEIVGYLECQYDEILAEESRIRRNPRFKDNRVHVLLYFIEPTGHGLRELDVELMKRLSLRVNIIPVIGRADSMTPAELAATKKMTMEDIEHYNIPIYNFPYDAEEDDSETIDENSLLKSMLPFAIVTSNEIAEVNGRKFRARRYPWGLVDIENPDHSDFVALRSAILGSHMADLKDLTHDFLYETYRTEKLSKNIPDPRESALLNPEDLANQSYLLKEEQLQREEEKLREIELRVQKEINEKRMELLAREQELRDIEARIARERSATAVAEEREALQRQIEAQNQEILKQQSHQQELQPQQPEDEVIQQYPGSSDSSDAVSRQGTPVAPTTAAPAPPQMAEHPFSKIANVSSHTEHDLEN</sequence>
<dbReference type="FunFam" id="3.40.50.300:FF:000328">
    <property type="entry name" value="Septin spn3"/>
    <property type="match status" value="1"/>
</dbReference>
<dbReference type="InterPro" id="IPR030379">
    <property type="entry name" value="G_SEPTIN_dom"/>
</dbReference>
<proteinExistence type="inferred from homology"/>
<organism evidence="7 8">
    <name type="scientific">Geotrichum candidum</name>
    <name type="common">Oospora lactis</name>
    <name type="synonym">Dipodascus geotrichum</name>
    <dbReference type="NCBI Taxonomy" id="1173061"/>
    <lineage>
        <taxon>Eukaryota</taxon>
        <taxon>Fungi</taxon>
        <taxon>Dikarya</taxon>
        <taxon>Ascomycota</taxon>
        <taxon>Saccharomycotina</taxon>
        <taxon>Dipodascomycetes</taxon>
        <taxon>Dipodascales</taxon>
        <taxon>Dipodascaceae</taxon>
        <taxon>Geotrichum</taxon>
    </lineage>
</organism>
<keyword evidence="3 4" id="KW-0342">GTP-binding</keyword>
<accession>A0A0J9X5K2</accession>
<dbReference type="PANTHER" id="PTHR18884">
    <property type="entry name" value="SEPTIN"/>
    <property type="match status" value="1"/>
</dbReference>
<dbReference type="STRING" id="1173061.A0A0J9X5K2"/>
<comment type="subcellular location">
    <subcellularLocation>
        <location evidence="1">Bud neck</location>
    </subcellularLocation>
</comment>
<dbReference type="Proteomes" id="UP000242525">
    <property type="component" value="Unassembled WGS sequence"/>
</dbReference>
<dbReference type="Gene3D" id="3.40.50.300">
    <property type="entry name" value="P-loop containing nucleotide triphosphate hydrolases"/>
    <property type="match status" value="1"/>
</dbReference>
<reference evidence="7" key="1">
    <citation type="submission" date="2014-03" db="EMBL/GenBank/DDBJ databases">
        <authorList>
            <person name="Casaregola S."/>
        </authorList>
    </citation>
    <scope>NUCLEOTIDE SEQUENCE [LARGE SCALE GENOMIC DNA]</scope>
    <source>
        <strain evidence="7">CLIB 918</strain>
    </source>
</reference>
<dbReference type="SUPFAM" id="SSF52540">
    <property type="entry name" value="P-loop containing nucleoside triphosphate hydrolases"/>
    <property type="match status" value="1"/>
</dbReference>
<protein>
    <submittedName>
        <fullName evidence="7">Similar to Saccharomyces cerevisiae YJR076C CDC11 Component of the septin ring of the mother-bud neck that is required for cytokinesis</fullName>
    </submittedName>
</protein>
<evidence type="ECO:0000256" key="3">
    <source>
        <dbReference type="ARBA" id="ARBA00023134"/>
    </source>
</evidence>
<dbReference type="InterPro" id="IPR027417">
    <property type="entry name" value="P-loop_NTPase"/>
</dbReference>
<feature type="domain" description="Septin-type G" evidence="6">
    <location>
        <begin position="16"/>
        <end position="321"/>
    </location>
</feature>
<dbReference type="PIRSF" id="PIRSF006698">
    <property type="entry name" value="Septin"/>
    <property type="match status" value="1"/>
</dbReference>
<evidence type="ECO:0000256" key="1">
    <source>
        <dbReference type="ARBA" id="ARBA00004266"/>
    </source>
</evidence>
<comment type="similarity">
    <text evidence="4">Belongs to the TRAFAC class TrmE-Era-EngA-EngB-Septin-like GTPase superfamily. Septin GTPase family.</text>
</comment>
<keyword evidence="8" id="KW-1185">Reference proteome</keyword>
<evidence type="ECO:0000259" key="6">
    <source>
        <dbReference type="PROSITE" id="PS51719"/>
    </source>
</evidence>
<dbReference type="InterPro" id="IPR016491">
    <property type="entry name" value="Septin"/>
</dbReference>
<feature type="region of interest" description="Disordered" evidence="5">
    <location>
        <begin position="416"/>
        <end position="488"/>
    </location>
</feature>
<dbReference type="GO" id="GO:0032156">
    <property type="term" value="C:septin cytoskeleton"/>
    <property type="evidence" value="ECO:0007669"/>
    <property type="project" value="UniProtKB-ARBA"/>
</dbReference>
<evidence type="ECO:0000256" key="4">
    <source>
        <dbReference type="RuleBase" id="RU004560"/>
    </source>
</evidence>
<dbReference type="CDD" id="cd01850">
    <property type="entry name" value="CDC_Septin"/>
    <property type="match status" value="1"/>
</dbReference>
<feature type="compositionally biased region" description="Polar residues" evidence="5">
    <location>
        <begin position="438"/>
        <end position="452"/>
    </location>
</feature>
<evidence type="ECO:0000313" key="7">
    <source>
        <dbReference type="EMBL" id="CDO52685.1"/>
    </source>
</evidence>
<feature type="compositionally biased region" description="Low complexity" evidence="5">
    <location>
        <begin position="418"/>
        <end position="429"/>
    </location>
</feature>
<dbReference type="Pfam" id="PF00735">
    <property type="entry name" value="Septin"/>
    <property type="match status" value="1"/>
</dbReference>
<dbReference type="OrthoDB" id="416553at2759"/>
<keyword evidence="2 4" id="KW-0547">Nucleotide-binding</keyword>
<name>A0A0J9X5K2_GEOCN</name>